<feature type="domain" description="RES" evidence="1">
    <location>
        <begin position="86"/>
        <end position="209"/>
    </location>
</feature>
<dbReference type="PATRIC" id="fig|398512.5.peg.6037"/>
<dbReference type="InterPro" id="IPR014914">
    <property type="entry name" value="RES_dom"/>
</dbReference>
<dbReference type="AlphaFoldDB" id="A0A0L6JXK5"/>
<organism evidence="2 3">
    <name type="scientific">Pseudobacteroides cellulosolvens ATCC 35603 = DSM 2933</name>
    <dbReference type="NCBI Taxonomy" id="398512"/>
    <lineage>
        <taxon>Bacteria</taxon>
        <taxon>Bacillati</taxon>
        <taxon>Bacillota</taxon>
        <taxon>Clostridia</taxon>
        <taxon>Eubacteriales</taxon>
        <taxon>Oscillospiraceae</taxon>
        <taxon>Pseudobacteroides</taxon>
    </lineage>
</organism>
<dbReference type="Pfam" id="PF08808">
    <property type="entry name" value="RES"/>
    <property type="match status" value="1"/>
</dbReference>
<dbReference type="Proteomes" id="UP000036923">
    <property type="component" value="Unassembled WGS sequence"/>
</dbReference>
<evidence type="ECO:0000259" key="1">
    <source>
        <dbReference type="Pfam" id="PF08808"/>
    </source>
</evidence>
<keyword evidence="3" id="KW-1185">Reference proteome</keyword>
<gene>
    <name evidence="2" type="ORF">Bccel_5759</name>
</gene>
<dbReference type="InterPro" id="IPR022385">
    <property type="entry name" value="Rhs_assc_core"/>
</dbReference>
<proteinExistence type="predicted"/>
<evidence type="ECO:0000313" key="2">
    <source>
        <dbReference type="EMBL" id="KNY30479.1"/>
    </source>
</evidence>
<dbReference type="NCBIfam" id="TIGR03696">
    <property type="entry name" value="Rhs_assc_core"/>
    <property type="match status" value="1"/>
</dbReference>
<accession>A0A0L6JXK5</accession>
<protein>
    <submittedName>
        <fullName evidence="2">RHS repeat-associated core domain containing protein-containing protein</fullName>
    </submittedName>
</protein>
<dbReference type="eggNOG" id="COG3209">
    <property type="taxonomic scope" value="Bacteria"/>
</dbReference>
<evidence type="ECO:0000313" key="3">
    <source>
        <dbReference type="Proteomes" id="UP000036923"/>
    </source>
</evidence>
<reference evidence="3" key="1">
    <citation type="submission" date="2015-07" db="EMBL/GenBank/DDBJ databases">
        <title>Near-Complete Genome Sequence of the Cellulolytic Bacterium Bacteroides (Pseudobacteroides) cellulosolvens ATCC 35603.</title>
        <authorList>
            <person name="Dassa B."/>
            <person name="Utturkar S.M."/>
            <person name="Klingeman D.M."/>
            <person name="Hurt R.A."/>
            <person name="Keller M."/>
            <person name="Xu J."/>
            <person name="Reddy Y.H.K."/>
            <person name="Borovok I."/>
            <person name="Grinberg I.R."/>
            <person name="Lamed R."/>
            <person name="Zhivin O."/>
            <person name="Bayer E.A."/>
            <person name="Brown S.D."/>
        </authorList>
    </citation>
    <scope>NUCLEOTIDE SEQUENCE [LARGE SCALE GENOMIC DNA]</scope>
    <source>
        <strain evidence="3">DSM 2933</strain>
    </source>
</reference>
<name>A0A0L6JXK5_9FIRM</name>
<dbReference type="EMBL" id="LGTC01000001">
    <property type="protein sequence ID" value="KNY30479.1"/>
    <property type="molecule type" value="Genomic_DNA"/>
</dbReference>
<comment type="caution">
    <text evidence="2">The sequence shown here is derived from an EMBL/GenBank/DDBJ whole genome shotgun (WGS) entry which is preliminary data.</text>
</comment>
<dbReference type="Gene3D" id="2.180.10.10">
    <property type="entry name" value="RHS repeat-associated core"/>
    <property type="match status" value="1"/>
</dbReference>
<sequence>MRARFYNPVVGRFTQEDTYRGDGLNLYSYVQNNPVNYYDPSGYCAAKSATFTKPEGVTYEGPLYRNVGTMPDGTPVNPLEISGFTNTQNYRYTQNGVNGIYFASSQHVMEGEMGAYGADPYADNRTTYHYDNVKLDNMLDLTDASTRDKLNVKLEDLVIDDYKKYKTPDPSPAVTHTLGRYASENGYSGIIAPSARASGGVNLVVFNPNKVKFGTYTTIHDKT</sequence>
<dbReference type="STRING" id="398512.Bccel_5759"/>